<keyword evidence="1" id="KW-0812">Transmembrane</keyword>
<organism evidence="2 3">
    <name type="scientific">Crateriforma conspicua</name>
    <dbReference type="NCBI Taxonomy" id="2527996"/>
    <lineage>
        <taxon>Bacteria</taxon>
        <taxon>Pseudomonadati</taxon>
        <taxon>Planctomycetota</taxon>
        <taxon>Planctomycetia</taxon>
        <taxon>Planctomycetales</taxon>
        <taxon>Planctomycetaceae</taxon>
        <taxon>Crateriforma</taxon>
    </lineage>
</organism>
<dbReference type="Proteomes" id="UP000317238">
    <property type="component" value="Unassembled WGS sequence"/>
</dbReference>
<gene>
    <name evidence="2" type="ORF">Pan14r_54480</name>
</gene>
<feature type="transmembrane region" description="Helical" evidence="1">
    <location>
        <begin position="80"/>
        <end position="100"/>
    </location>
</feature>
<keyword evidence="1" id="KW-1133">Transmembrane helix</keyword>
<evidence type="ECO:0000313" key="3">
    <source>
        <dbReference type="Proteomes" id="UP000317238"/>
    </source>
</evidence>
<evidence type="ECO:0000313" key="2">
    <source>
        <dbReference type="EMBL" id="TWT64946.1"/>
    </source>
</evidence>
<dbReference type="EMBL" id="SJPL01000003">
    <property type="protein sequence ID" value="TWT64946.1"/>
    <property type="molecule type" value="Genomic_DNA"/>
</dbReference>
<evidence type="ECO:0000256" key="1">
    <source>
        <dbReference type="SAM" id="Phobius"/>
    </source>
</evidence>
<comment type="caution">
    <text evidence="2">The sequence shown here is derived from an EMBL/GenBank/DDBJ whole genome shotgun (WGS) entry which is preliminary data.</text>
</comment>
<feature type="transmembrane region" description="Helical" evidence="1">
    <location>
        <begin position="107"/>
        <end position="132"/>
    </location>
</feature>
<name>A0A5C5XP10_9PLAN</name>
<dbReference type="AlphaFoldDB" id="A0A5C5XP10"/>
<accession>A0A5C5XP10</accession>
<reference evidence="2 3" key="1">
    <citation type="submission" date="2019-02" db="EMBL/GenBank/DDBJ databases">
        <title>Deep-cultivation of Planctomycetes and their phenomic and genomic characterization uncovers novel biology.</title>
        <authorList>
            <person name="Wiegand S."/>
            <person name="Jogler M."/>
            <person name="Boedeker C."/>
            <person name="Pinto D."/>
            <person name="Vollmers J."/>
            <person name="Rivas-Marin E."/>
            <person name="Kohn T."/>
            <person name="Peeters S.H."/>
            <person name="Heuer A."/>
            <person name="Rast P."/>
            <person name="Oberbeckmann S."/>
            <person name="Bunk B."/>
            <person name="Jeske O."/>
            <person name="Meyerdierks A."/>
            <person name="Storesund J.E."/>
            <person name="Kallscheuer N."/>
            <person name="Luecker S."/>
            <person name="Lage O.M."/>
            <person name="Pohl T."/>
            <person name="Merkel B.J."/>
            <person name="Hornburger P."/>
            <person name="Mueller R.-W."/>
            <person name="Bruemmer F."/>
            <person name="Labrenz M."/>
            <person name="Spormann A.M."/>
            <person name="Op Den Camp H."/>
            <person name="Overmann J."/>
            <person name="Amann R."/>
            <person name="Jetten M.S.M."/>
            <person name="Mascher T."/>
            <person name="Medema M.H."/>
            <person name="Devos D.P."/>
            <person name="Kaster A.-K."/>
            <person name="Ovreas L."/>
            <person name="Rohde M."/>
            <person name="Galperin M.Y."/>
            <person name="Jogler C."/>
        </authorList>
    </citation>
    <scope>NUCLEOTIDE SEQUENCE [LARGE SCALE GENOMIC DNA]</scope>
    <source>
        <strain evidence="2 3">Pan14r</strain>
    </source>
</reference>
<keyword evidence="3" id="KW-1185">Reference proteome</keyword>
<sequence length="184" mass="20409">MLSSPLEVDGYEGGLANNAMKRSRRACPVLPQYHPRRLAYRRRSPVREDHMRYSIRALLAMTALIAIAITLFLAAPIFTASIVLLAPLSAVVTALCFPSLRHLRRFLLGALPIAMMLFYVGLIGPLCAVAAMPDAWGFANTKRALLQIGPSAYPWFDDRVMPQSVLDPIATYQEGWAAWVNPAW</sequence>
<protein>
    <submittedName>
        <fullName evidence="2">Uncharacterized protein</fullName>
    </submittedName>
</protein>
<proteinExistence type="predicted"/>
<feature type="transmembrane region" description="Helical" evidence="1">
    <location>
        <begin position="53"/>
        <end position="74"/>
    </location>
</feature>
<keyword evidence="1" id="KW-0472">Membrane</keyword>